<organism evidence="3 4">
    <name type="scientific">Aspergillus wentii DTO 134E9</name>
    <dbReference type="NCBI Taxonomy" id="1073089"/>
    <lineage>
        <taxon>Eukaryota</taxon>
        <taxon>Fungi</taxon>
        <taxon>Dikarya</taxon>
        <taxon>Ascomycota</taxon>
        <taxon>Pezizomycotina</taxon>
        <taxon>Eurotiomycetes</taxon>
        <taxon>Eurotiomycetidae</taxon>
        <taxon>Eurotiales</taxon>
        <taxon>Aspergillaceae</taxon>
        <taxon>Aspergillus</taxon>
        <taxon>Aspergillus subgen. Cremei</taxon>
    </lineage>
</organism>
<proteinExistence type="predicted"/>
<dbReference type="Proteomes" id="UP000184383">
    <property type="component" value="Unassembled WGS sequence"/>
</dbReference>
<feature type="region of interest" description="Disordered" evidence="1">
    <location>
        <begin position="136"/>
        <end position="162"/>
    </location>
</feature>
<dbReference type="RefSeq" id="XP_040694033.1">
    <property type="nucleotide sequence ID" value="XM_040829477.1"/>
</dbReference>
<keyword evidence="4" id="KW-1185">Reference proteome</keyword>
<dbReference type="GeneID" id="63745325"/>
<evidence type="ECO:0000313" key="4">
    <source>
        <dbReference type="Proteomes" id="UP000184383"/>
    </source>
</evidence>
<dbReference type="InterPro" id="IPR043837">
    <property type="entry name" value="Mtf2-like_C"/>
</dbReference>
<dbReference type="VEuPathDB" id="FungiDB:ASPWEDRAFT_144945"/>
<evidence type="ECO:0000259" key="2">
    <source>
        <dbReference type="Pfam" id="PF19189"/>
    </source>
</evidence>
<dbReference type="PANTHER" id="PTHR39468:SF1">
    <property type="entry name" value="MTF2-LIKE C-TERMINAL DOMAIN-CONTAINING PROTEIN"/>
    <property type="match status" value="1"/>
</dbReference>
<evidence type="ECO:0000313" key="3">
    <source>
        <dbReference type="EMBL" id="OJJ40357.1"/>
    </source>
</evidence>
<feature type="compositionally biased region" description="Polar residues" evidence="1">
    <location>
        <begin position="107"/>
        <end position="119"/>
    </location>
</feature>
<dbReference type="InterPro" id="IPR040009">
    <property type="entry name" value="Mtf2/C5D6.12-like"/>
</dbReference>
<dbReference type="STRING" id="1073089.A0A1L9RZT3"/>
<feature type="region of interest" description="Disordered" evidence="1">
    <location>
        <begin position="185"/>
        <end position="207"/>
    </location>
</feature>
<dbReference type="OrthoDB" id="2444174at2759"/>
<dbReference type="GO" id="GO:0005739">
    <property type="term" value="C:mitochondrion"/>
    <property type="evidence" value="ECO:0007669"/>
    <property type="project" value="InterPro"/>
</dbReference>
<reference evidence="4" key="1">
    <citation type="journal article" date="2017" name="Genome Biol.">
        <title>Comparative genomics reveals high biological diversity and specific adaptations in the industrially and medically important fungal genus Aspergillus.</title>
        <authorList>
            <person name="de Vries R.P."/>
            <person name="Riley R."/>
            <person name="Wiebenga A."/>
            <person name="Aguilar-Osorio G."/>
            <person name="Amillis S."/>
            <person name="Uchima C.A."/>
            <person name="Anderluh G."/>
            <person name="Asadollahi M."/>
            <person name="Askin M."/>
            <person name="Barry K."/>
            <person name="Battaglia E."/>
            <person name="Bayram O."/>
            <person name="Benocci T."/>
            <person name="Braus-Stromeyer S.A."/>
            <person name="Caldana C."/>
            <person name="Canovas D."/>
            <person name="Cerqueira G.C."/>
            <person name="Chen F."/>
            <person name="Chen W."/>
            <person name="Choi C."/>
            <person name="Clum A."/>
            <person name="Dos Santos R.A."/>
            <person name="Damasio A.R."/>
            <person name="Diallinas G."/>
            <person name="Emri T."/>
            <person name="Fekete E."/>
            <person name="Flipphi M."/>
            <person name="Freyberg S."/>
            <person name="Gallo A."/>
            <person name="Gournas C."/>
            <person name="Habgood R."/>
            <person name="Hainaut M."/>
            <person name="Harispe M.L."/>
            <person name="Henrissat B."/>
            <person name="Hilden K.S."/>
            <person name="Hope R."/>
            <person name="Hossain A."/>
            <person name="Karabika E."/>
            <person name="Karaffa L."/>
            <person name="Karanyi Z."/>
            <person name="Krasevec N."/>
            <person name="Kuo A."/>
            <person name="Kusch H."/>
            <person name="LaButti K."/>
            <person name="Lagendijk E.L."/>
            <person name="Lapidus A."/>
            <person name="Levasseur A."/>
            <person name="Lindquist E."/>
            <person name="Lipzen A."/>
            <person name="Logrieco A.F."/>
            <person name="MacCabe A."/>
            <person name="Maekelae M.R."/>
            <person name="Malavazi I."/>
            <person name="Melin P."/>
            <person name="Meyer V."/>
            <person name="Mielnichuk N."/>
            <person name="Miskei M."/>
            <person name="Molnar A.P."/>
            <person name="Mule G."/>
            <person name="Ngan C.Y."/>
            <person name="Orejas M."/>
            <person name="Orosz E."/>
            <person name="Ouedraogo J.P."/>
            <person name="Overkamp K.M."/>
            <person name="Park H.-S."/>
            <person name="Perrone G."/>
            <person name="Piumi F."/>
            <person name="Punt P.J."/>
            <person name="Ram A.F."/>
            <person name="Ramon A."/>
            <person name="Rauscher S."/>
            <person name="Record E."/>
            <person name="Riano-Pachon D.M."/>
            <person name="Robert V."/>
            <person name="Roehrig J."/>
            <person name="Ruller R."/>
            <person name="Salamov A."/>
            <person name="Salih N.S."/>
            <person name="Samson R.A."/>
            <person name="Sandor E."/>
            <person name="Sanguinetti M."/>
            <person name="Schuetze T."/>
            <person name="Sepcic K."/>
            <person name="Shelest E."/>
            <person name="Sherlock G."/>
            <person name="Sophianopoulou V."/>
            <person name="Squina F.M."/>
            <person name="Sun H."/>
            <person name="Susca A."/>
            <person name="Todd R.B."/>
            <person name="Tsang A."/>
            <person name="Unkles S.E."/>
            <person name="van de Wiele N."/>
            <person name="van Rossen-Uffink D."/>
            <person name="Oliveira J.V."/>
            <person name="Vesth T.C."/>
            <person name="Visser J."/>
            <person name="Yu J.-H."/>
            <person name="Zhou M."/>
            <person name="Andersen M.R."/>
            <person name="Archer D.B."/>
            <person name="Baker S.E."/>
            <person name="Benoit I."/>
            <person name="Brakhage A.A."/>
            <person name="Braus G.H."/>
            <person name="Fischer R."/>
            <person name="Frisvad J.C."/>
            <person name="Goldman G.H."/>
            <person name="Houbraken J."/>
            <person name="Oakley B."/>
            <person name="Pocsi I."/>
            <person name="Scazzocchio C."/>
            <person name="Seiboth B."/>
            <person name="vanKuyk P.A."/>
            <person name="Wortman J."/>
            <person name="Dyer P.S."/>
            <person name="Grigoriev I.V."/>
        </authorList>
    </citation>
    <scope>NUCLEOTIDE SEQUENCE [LARGE SCALE GENOMIC DNA]</scope>
    <source>
        <strain evidence="4">DTO 134E9</strain>
    </source>
</reference>
<name>A0A1L9RZT3_ASPWE</name>
<feature type="domain" description="Mtf2-like C-terminal" evidence="2">
    <location>
        <begin position="246"/>
        <end position="442"/>
    </location>
</feature>
<feature type="compositionally biased region" description="Basic and acidic residues" evidence="1">
    <location>
        <begin position="150"/>
        <end position="162"/>
    </location>
</feature>
<gene>
    <name evidence="3" type="ORF">ASPWEDRAFT_144945</name>
</gene>
<dbReference type="AlphaFoldDB" id="A0A1L9RZT3"/>
<feature type="compositionally biased region" description="Polar residues" evidence="1">
    <location>
        <begin position="45"/>
        <end position="82"/>
    </location>
</feature>
<dbReference type="EMBL" id="KV878209">
    <property type="protein sequence ID" value="OJJ40357.1"/>
    <property type="molecule type" value="Genomic_DNA"/>
</dbReference>
<sequence>MAARIPRTRLVLTAHNSLVPFLYQTRTLTAPLWYTFQNTAHLRSTYSTNTPSDEATQNDNGESSQDSNSAPTTSDPPSQTVNDAPKPRRSYLQRRAGAISAPEKKPTTQIRQPLKSLTMTQGERMAFGELLGQVGLSRKDTSTTETGAEANKEPKKPMSDSDRNEMLQLSAIFDSVLNDIKLKASKRKKSQAKSDGISAASEGETSEIHEKLRRFQDGDIDIYELSDDTQIPLERIIGSIVQRESAKIETTLRVAIEQGKGDTEVWGICKERIFSLMHQTSEPNVTSEAVETNETQPEQSDALEIPTSIPVEPVVTALYPKVLLVAFRLLNSHFPNSPLIGQFRSTIKSHGRTSAVLGTSTGLYNELIYFYWRGCNDIPGVVSLLQEMEVTGVQPDQKTVGLLNGIVRQRERDLTRYRQRARQENRPSTREPWWDMAPNRKAMRELLGPEGWMHRIVLRVQDMGSRQRGNR</sequence>
<dbReference type="PANTHER" id="PTHR39468">
    <property type="entry name" value="CHROMOSOME 7, WHOLE GENOME SHOTGUN SEQUENCE"/>
    <property type="match status" value="1"/>
</dbReference>
<dbReference type="Pfam" id="PF19189">
    <property type="entry name" value="Mtf2"/>
    <property type="match status" value="1"/>
</dbReference>
<evidence type="ECO:0000256" key="1">
    <source>
        <dbReference type="SAM" id="MobiDB-lite"/>
    </source>
</evidence>
<feature type="region of interest" description="Disordered" evidence="1">
    <location>
        <begin position="45"/>
        <end position="119"/>
    </location>
</feature>
<accession>A0A1L9RZT3</accession>
<protein>
    <recommendedName>
        <fullName evidence="2">Mtf2-like C-terminal domain-containing protein</fullName>
    </recommendedName>
</protein>